<evidence type="ECO:0000256" key="4">
    <source>
        <dbReference type="ARBA" id="ARBA00023136"/>
    </source>
</evidence>
<dbReference type="KEGG" id="git:C6V83_12230"/>
<reference evidence="6 7" key="1">
    <citation type="submission" date="2018-03" db="EMBL/GenBank/DDBJ databases">
        <title>Characteristics and genome of n-alkane degrading marine bacteria Gordonia iterans isolated from crude oil contaminated in Tae-an, South Korea.</title>
        <authorList>
            <person name="Lee S.-S."/>
            <person name="Kim H."/>
        </authorList>
    </citation>
    <scope>NUCLEOTIDE SEQUENCE [LARGE SCALE GENOMIC DNA]</scope>
    <source>
        <strain evidence="6 7">Co17</strain>
    </source>
</reference>
<keyword evidence="4" id="KW-0472">Membrane</keyword>
<evidence type="ECO:0000256" key="1">
    <source>
        <dbReference type="ARBA" id="ARBA00004141"/>
    </source>
</evidence>
<proteinExistence type="predicted"/>
<gene>
    <name evidence="6" type="ORF">C6V83_12230</name>
</gene>
<comment type="subcellular location">
    <subcellularLocation>
        <location evidence="1">Membrane</location>
        <topology evidence="1">Multi-pass membrane protein</topology>
    </subcellularLocation>
</comment>
<feature type="compositionally biased region" description="Basic residues" evidence="5">
    <location>
        <begin position="392"/>
        <end position="402"/>
    </location>
</feature>
<keyword evidence="7" id="KW-1185">Reference proteome</keyword>
<feature type="region of interest" description="Disordered" evidence="5">
    <location>
        <begin position="365"/>
        <end position="402"/>
    </location>
</feature>
<sequence>MTQRATNTHQLRSVTSAALPQRFKAYCGNRSRNKRWKAPDVILRKIARPLLASAFIASGAELLRAKPQVAETVQPMVDTGRDALPAPVSNKLPANAATAMRIAGAVQVGGGVLLATGKMPRVASGALAVSLLPVTAYDAAFFTETDPVRREARKVGLIKNAGLLGGVLIASADTAGEPSVAWRTRHAVAEAKVAGQIAAKEATLTGQAGKRAAKKAAKRAAKQTLRAHGHPVAALAVPIAVKAGSSAVAHAREDGHDDLHDLGERAAVLADKARGKAEVAAVKAKANAPIVAEKARNRAEEAALKLADRAPVVADEAKQRAEDLAGKVAERAPVVAEKARTGAEQAKEKAADFASTVADRAPEVAEEAGQKVADAGHKVARRVRKAQEKAAAKAKKAAAKAS</sequence>
<name>A0A2S0KGV3_9ACTN</name>
<dbReference type="AlphaFoldDB" id="A0A2S0KGV3"/>
<dbReference type="Pfam" id="PF07681">
    <property type="entry name" value="DoxX"/>
    <property type="match status" value="1"/>
</dbReference>
<keyword evidence="2" id="KW-0812">Transmembrane</keyword>
<dbReference type="GO" id="GO:0016020">
    <property type="term" value="C:membrane"/>
    <property type="evidence" value="ECO:0007669"/>
    <property type="project" value="UniProtKB-SubCell"/>
</dbReference>
<evidence type="ECO:0000256" key="2">
    <source>
        <dbReference type="ARBA" id="ARBA00022692"/>
    </source>
</evidence>
<accession>A0A2S0KGV3</accession>
<evidence type="ECO:0000256" key="3">
    <source>
        <dbReference type="ARBA" id="ARBA00022989"/>
    </source>
</evidence>
<keyword evidence="3" id="KW-1133">Transmembrane helix</keyword>
<protein>
    <submittedName>
        <fullName evidence="6">DoxX family protein</fullName>
    </submittedName>
</protein>
<evidence type="ECO:0000313" key="7">
    <source>
        <dbReference type="Proteomes" id="UP000239814"/>
    </source>
</evidence>
<organism evidence="6 7">
    <name type="scientific">Gordonia iterans</name>
    <dbReference type="NCBI Taxonomy" id="1004901"/>
    <lineage>
        <taxon>Bacteria</taxon>
        <taxon>Bacillati</taxon>
        <taxon>Actinomycetota</taxon>
        <taxon>Actinomycetes</taxon>
        <taxon>Mycobacteriales</taxon>
        <taxon>Gordoniaceae</taxon>
        <taxon>Gordonia</taxon>
    </lineage>
</organism>
<evidence type="ECO:0000256" key="5">
    <source>
        <dbReference type="SAM" id="MobiDB-lite"/>
    </source>
</evidence>
<dbReference type="InterPro" id="IPR032808">
    <property type="entry name" value="DoxX"/>
</dbReference>
<dbReference type="Proteomes" id="UP000239814">
    <property type="component" value="Chromosome"/>
</dbReference>
<evidence type="ECO:0000313" key="6">
    <source>
        <dbReference type="EMBL" id="AVM00910.1"/>
    </source>
</evidence>
<dbReference type="EMBL" id="CP027433">
    <property type="protein sequence ID" value="AVM00910.1"/>
    <property type="molecule type" value="Genomic_DNA"/>
</dbReference>